<dbReference type="AlphaFoldDB" id="A0A6C2CID5"/>
<dbReference type="OrthoDB" id="9020338at2"/>
<dbReference type="Proteomes" id="UP000389128">
    <property type="component" value="Unassembled WGS sequence"/>
</dbReference>
<dbReference type="EMBL" id="SDKK01000025">
    <property type="protein sequence ID" value="TYC53764.1"/>
    <property type="molecule type" value="Genomic_DNA"/>
</dbReference>
<gene>
    <name evidence="2" type="ORF">ETQ85_20785</name>
</gene>
<sequence length="63" mass="7242">MHESAFPRKRGTTEPDVRFRAQTRMRKPSNPYMHGNGKAELWKSGKAQIRLSDSVGIHRCGFQ</sequence>
<evidence type="ECO:0000313" key="3">
    <source>
        <dbReference type="Proteomes" id="UP000389128"/>
    </source>
</evidence>
<proteinExistence type="predicted"/>
<feature type="compositionally biased region" description="Basic and acidic residues" evidence="1">
    <location>
        <begin position="1"/>
        <end position="19"/>
    </location>
</feature>
<reference evidence="2 3" key="1">
    <citation type="submission" date="2019-01" db="EMBL/GenBank/DDBJ databases">
        <title>Zoogloea oleivorans genome sequencing and assembly.</title>
        <authorList>
            <person name="Tancsics A."/>
            <person name="Farkas M."/>
            <person name="Kriszt B."/>
            <person name="Maroti G."/>
            <person name="Horvath B."/>
        </authorList>
    </citation>
    <scope>NUCLEOTIDE SEQUENCE [LARGE SCALE GENOMIC DNA]</scope>
    <source>
        <strain evidence="2 3">Buc</strain>
    </source>
</reference>
<name>A0A6C2CID5_9RHOO</name>
<evidence type="ECO:0000256" key="1">
    <source>
        <dbReference type="SAM" id="MobiDB-lite"/>
    </source>
</evidence>
<comment type="caution">
    <text evidence="2">The sequence shown here is derived from an EMBL/GenBank/DDBJ whole genome shotgun (WGS) entry which is preliminary data.</text>
</comment>
<protein>
    <submittedName>
        <fullName evidence="2">Uncharacterized protein</fullName>
    </submittedName>
</protein>
<feature type="region of interest" description="Disordered" evidence="1">
    <location>
        <begin position="1"/>
        <end position="36"/>
    </location>
</feature>
<accession>A0A6C2CID5</accession>
<organism evidence="2 3">
    <name type="scientific">Zoogloea oleivorans</name>
    <dbReference type="NCBI Taxonomy" id="1552750"/>
    <lineage>
        <taxon>Bacteria</taxon>
        <taxon>Pseudomonadati</taxon>
        <taxon>Pseudomonadota</taxon>
        <taxon>Betaproteobacteria</taxon>
        <taxon>Rhodocyclales</taxon>
        <taxon>Zoogloeaceae</taxon>
        <taxon>Zoogloea</taxon>
    </lineage>
</organism>
<evidence type="ECO:0000313" key="2">
    <source>
        <dbReference type="EMBL" id="TYC53764.1"/>
    </source>
</evidence>
<keyword evidence="3" id="KW-1185">Reference proteome</keyword>